<sequence>MSNQHFLFTAGQRLRGLRELMGLKRPAFSQLTGIDRKRLENIECGQQRMHDIDFEKVCGLYPEFARWITYGGPVDGDLLDLRVADSAQMSAVYLVQCNPVLLDSIGLSLEEWTQRHQTQLQLISESEALYERQLALETDDDVIEGQVVSEDDEDLV</sequence>
<gene>
    <name evidence="1" type="ORF">GCM10017655_18620</name>
</gene>
<protein>
    <submittedName>
        <fullName evidence="1">Transcriptional regulator</fullName>
    </submittedName>
</protein>
<organism evidence="1 2">
    <name type="scientific">Pseudomonas turukhanskensis</name>
    <dbReference type="NCBI Taxonomy" id="1806536"/>
    <lineage>
        <taxon>Bacteria</taxon>
        <taxon>Pseudomonadati</taxon>
        <taxon>Pseudomonadota</taxon>
        <taxon>Gammaproteobacteria</taxon>
        <taxon>Pseudomonadales</taxon>
        <taxon>Pseudomonadaceae</taxon>
        <taxon>Pseudomonas</taxon>
    </lineage>
</organism>
<dbReference type="InterPro" id="IPR010982">
    <property type="entry name" value="Lambda_DNA-bd_dom_sf"/>
</dbReference>
<evidence type="ECO:0000313" key="1">
    <source>
        <dbReference type="EMBL" id="GLK88800.1"/>
    </source>
</evidence>
<evidence type="ECO:0000313" key="2">
    <source>
        <dbReference type="Proteomes" id="UP001143328"/>
    </source>
</evidence>
<dbReference type="GO" id="GO:0003677">
    <property type="term" value="F:DNA binding"/>
    <property type="evidence" value="ECO:0007669"/>
    <property type="project" value="InterPro"/>
</dbReference>
<accession>A0A9W6K3E0</accession>
<dbReference type="CDD" id="cd00093">
    <property type="entry name" value="HTH_XRE"/>
    <property type="match status" value="1"/>
</dbReference>
<reference evidence="1" key="2">
    <citation type="submission" date="2023-01" db="EMBL/GenBank/DDBJ databases">
        <authorList>
            <person name="Sun Q."/>
            <person name="Evtushenko L."/>
        </authorList>
    </citation>
    <scope>NUCLEOTIDE SEQUENCE</scope>
    <source>
        <strain evidence="1">VKM B-2935</strain>
    </source>
</reference>
<dbReference type="SUPFAM" id="SSF47413">
    <property type="entry name" value="lambda repressor-like DNA-binding domains"/>
    <property type="match status" value="1"/>
</dbReference>
<dbReference type="Gene3D" id="1.10.260.40">
    <property type="entry name" value="lambda repressor-like DNA-binding domains"/>
    <property type="match status" value="1"/>
</dbReference>
<name>A0A9W6K3E0_9PSED</name>
<reference evidence="1" key="1">
    <citation type="journal article" date="2014" name="Int. J. Syst. Evol. Microbiol.">
        <title>Complete genome sequence of Corynebacterium casei LMG S-19264T (=DSM 44701T), isolated from a smear-ripened cheese.</title>
        <authorList>
            <consortium name="US DOE Joint Genome Institute (JGI-PGF)"/>
            <person name="Walter F."/>
            <person name="Albersmeier A."/>
            <person name="Kalinowski J."/>
            <person name="Ruckert C."/>
        </authorList>
    </citation>
    <scope>NUCLEOTIDE SEQUENCE</scope>
    <source>
        <strain evidence="1">VKM B-2935</strain>
    </source>
</reference>
<dbReference type="Proteomes" id="UP001143328">
    <property type="component" value="Unassembled WGS sequence"/>
</dbReference>
<dbReference type="InterPro" id="IPR001387">
    <property type="entry name" value="Cro/C1-type_HTH"/>
</dbReference>
<comment type="caution">
    <text evidence="1">The sequence shown here is derived from an EMBL/GenBank/DDBJ whole genome shotgun (WGS) entry which is preliminary data.</text>
</comment>
<dbReference type="AlphaFoldDB" id="A0A9W6K3E0"/>
<keyword evidence="2" id="KW-1185">Reference proteome</keyword>
<dbReference type="RefSeq" id="WP_271195014.1">
    <property type="nucleotide sequence ID" value="NZ_BSFN01000004.1"/>
</dbReference>
<proteinExistence type="predicted"/>
<dbReference type="EMBL" id="BSFN01000004">
    <property type="protein sequence ID" value="GLK88800.1"/>
    <property type="molecule type" value="Genomic_DNA"/>
</dbReference>